<protein>
    <recommendedName>
        <fullName evidence="2">catalase</fullName>
        <ecNumber evidence="2">1.11.1.6</ecNumber>
    </recommendedName>
</protein>
<name>A0ABP9HMX5_9ACTN</name>
<dbReference type="PANTHER" id="PTHR42821">
    <property type="entry name" value="CATALASE"/>
    <property type="match status" value="1"/>
</dbReference>
<reference evidence="11" key="1">
    <citation type="journal article" date="2019" name="Int. J. Syst. Evol. Microbiol.">
        <title>The Global Catalogue of Microorganisms (GCM) 10K type strain sequencing project: providing services to taxonomists for standard genome sequencing and annotation.</title>
        <authorList>
            <consortium name="The Broad Institute Genomics Platform"/>
            <consortium name="The Broad Institute Genome Sequencing Center for Infectious Disease"/>
            <person name="Wu L."/>
            <person name="Ma J."/>
        </authorList>
    </citation>
    <scope>NUCLEOTIDE SEQUENCE [LARGE SCALE GENOMIC DNA]</scope>
    <source>
        <strain evidence="11">JCM 17986</strain>
    </source>
</reference>
<evidence type="ECO:0000256" key="2">
    <source>
        <dbReference type="ARBA" id="ARBA00012314"/>
    </source>
</evidence>
<gene>
    <name evidence="10" type="ORF">GCM10023205_46760</name>
</gene>
<keyword evidence="8" id="KW-0376">Hydrogen peroxide</keyword>
<sequence length="151" mass="15099">MARAGAGAPTVAVLVADGADTDALADVMIAMSGHGVVCDVLLPDRVRIDTADGPVDVVRSVRTAAPTACDAVLVAGGRPAADLPARDQAAVAFVAEAWSRGKPVAAFGDGVRLLDTAGVPRTAPRVVVLDDQTAHGAATMFADAFVATLLG</sequence>
<dbReference type="InterPro" id="IPR041399">
    <property type="entry name" value="Catalase_large_C"/>
</dbReference>
<keyword evidence="11" id="KW-1185">Reference proteome</keyword>
<keyword evidence="3" id="KW-0575">Peroxidase</keyword>
<dbReference type="SUPFAM" id="SSF52317">
    <property type="entry name" value="Class I glutamine amidotransferase-like"/>
    <property type="match status" value="1"/>
</dbReference>
<dbReference type="EC" id="1.11.1.6" evidence="2"/>
<dbReference type="InterPro" id="IPR024712">
    <property type="entry name" value="Catalase_clade2"/>
</dbReference>
<keyword evidence="4" id="KW-0349">Heme</keyword>
<evidence type="ECO:0000256" key="8">
    <source>
        <dbReference type="ARBA" id="ARBA00023324"/>
    </source>
</evidence>
<evidence type="ECO:0000313" key="11">
    <source>
        <dbReference type="Proteomes" id="UP001500466"/>
    </source>
</evidence>
<evidence type="ECO:0000256" key="5">
    <source>
        <dbReference type="ARBA" id="ARBA00022723"/>
    </source>
</evidence>
<dbReference type="Gene3D" id="3.40.50.880">
    <property type="match status" value="1"/>
</dbReference>
<proteinExistence type="predicted"/>
<organism evidence="10 11">
    <name type="scientific">Yinghuangia aomiensis</name>
    <dbReference type="NCBI Taxonomy" id="676205"/>
    <lineage>
        <taxon>Bacteria</taxon>
        <taxon>Bacillati</taxon>
        <taxon>Actinomycetota</taxon>
        <taxon>Actinomycetes</taxon>
        <taxon>Kitasatosporales</taxon>
        <taxon>Streptomycetaceae</taxon>
        <taxon>Yinghuangia</taxon>
    </lineage>
</organism>
<evidence type="ECO:0000259" key="9">
    <source>
        <dbReference type="Pfam" id="PF18011"/>
    </source>
</evidence>
<dbReference type="Pfam" id="PF18011">
    <property type="entry name" value="Catalase_C"/>
    <property type="match status" value="1"/>
</dbReference>
<keyword evidence="6" id="KW-0560">Oxidoreductase</keyword>
<evidence type="ECO:0000256" key="4">
    <source>
        <dbReference type="ARBA" id="ARBA00022617"/>
    </source>
</evidence>
<keyword evidence="5" id="KW-0479">Metal-binding</keyword>
<evidence type="ECO:0000256" key="3">
    <source>
        <dbReference type="ARBA" id="ARBA00022559"/>
    </source>
</evidence>
<dbReference type="Proteomes" id="UP001500466">
    <property type="component" value="Unassembled WGS sequence"/>
</dbReference>
<evidence type="ECO:0000256" key="6">
    <source>
        <dbReference type="ARBA" id="ARBA00023002"/>
    </source>
</evidence>
<evidence type="ECO:0000256" key="7">
    <source>
        <dbReference type="ARBA" id="ARBA00023004"/>
    </source>
</evidence>
<comment type="cofactor">
    <cofactor evidence="1">
        <name>heme</name>
        <dbReference type="ChEBI" id="CHEBI:30413"/>
    </cofactor>
</comment>
<accession>A0ABP9HMX5</accession>
<keyword evidence="7" id="KW-0408">Iron</keyword>
<dbReference type="PANTHER" id="PTHR42821:SF1">
    <property type="entry name" value="CATALASE-B"/>
    <property type="match status" value="1"/>
</dbReference>
<evidence type="ECO:0000256" key="1">
    <source>
        <dbReference type="ARBA" id="ARBA00001971"/>
    </source>
</evidence>
<evidence type="ECO:0000313" key="10">
    <source>
        <dbReference type="EMBL" id="GAA4974694.1"/>
    </source>
</evidence>
<comment type="caution">
    <text evidence="10">The sequence shown here is derived from an EMBL/GenBank/DDBJ whole genome shotgun (WGS) entry which is preliminary data.</text>
</comment>
<dbReference type="EMBL" id="BAABHS010000016">
    <property type="protein sequence ID" value="GAA4974694.1"/>
    <property type="molecule type" value="Genomic_DNA"/>
</dbReference>
<feature type="domain" description="Large catalase C-terminal" evidence="9">
    <location>
        <begin position="10"/>
        <end position="134"/>
    </location>
</feature>
<dbReference type="InterPro" id="IPR029062">
    <property type="entry name" value="Class_I_gatase-like"/>
</dbReference>